<gene>
    <name evidence="2" type="primary">Acey_s0549.g3297</name>
    <name evidence="2" type="ORF">Y032_0549g3297</name>
</gene>
<name>A0A016WRT4_9BILA</name>
<keyword evidence="1" id="KW-0812">Transmembrane</keyword>
<comment type="caution">
    <text evidence="2">The sequence shown here is derived from an EMBL/GenBank/DDBJ whole genome shotgun (WGS) entry which is preliminary data.</text>
</comment>
<dbReference type="AlphaFoldDB" id="A0A016WRT4"/>
<keyword evidence="3" id="KW-1185">Reference proteome</keyword>
<protein>
    <submittedName>
        <fullName evidence="2">Uncharacterized protein</fullName>
    </submittedName>
</protein>
<evidence type="ECO:0000256" key="1">
    <source>
        <dbReference type="SAM" id="Phobius"/>
    </source>
</evidence>
<proteinExistence type="predicted"/>
<keyword evidence="1" id="KW-0472">Membrane</keyword>
<dbReference type="EMBL" id="JARK01000149">
    <property type="protein sequence ID" value="EYC41977.1"/>
    <property type="molecule type" value="Genomic_DNA"/>
</dbReference>
<dbReference type="Proteomes" id="UP000024635">
    <property type="component" value="Unassembled WGS sequence"/>
</dbReference>
<evidence type="ECO:0000313" key="2">
    <source>
        <dbReference type="EMBL" id="EYC41977.1"/>
    </source>
</evidence>
<sequence>MALLPIKMISLLKTVQKNIKLRKETMKRGTIEMMGQSEQNVEKYTHTFFYMGNQHEGVGTVQLSTGSSYEYKCKLVRKSVSAAAMVAFYVLVACLLVLSQSAQASFDHGFDDFDHGHGHGLGFGHHFPGFHSFWGGWDDFPFKNRKAAKKAAHKHKGAHKKH</sequence>
<feature type="transmembrane region" description="Helical" evidence="1">
    <location>
        <begin position="80"/>
        <end position="98"/>
    </location>
</feature>
<evidence type="ECO:0000313" key="3">
    <source>
        <dbReference type="Proteomes" id="UP000024635"/>
    </source>
</evidence>
<organism evidence="2 3">
    <name type="scientific">Ancylostoma ceylanicum</name>
    <dbReference type="NCBI Taxonomy" id="53326"/>
    <lineage>
        <taxon>Eukaryota</taxon>
        <taxon>Metazoa</taxon>
        <taxon>Ecdysozoa</taxon>
        <taxon>Nematoda</taxon>
        <taxon>Chromadorea</taxon>
        <taxon>Rhabditida</taxon>
        <taxon>Rhabditina</taxon>
        <taxon>Rhabditomorpha</taxon>
        <taxon>Strongyloidea</taxon>
        <taxon>Ancylostomatidae</taxon>
        <taxon>Ancylostomatinae</taxon>
        <taxon>Ancylostoma</taxon>
    </lineage>
</organism>
<keyword evidence="1" id="KW-1133">Transmembrane helix</keyword>
<reference evidence="3" key="1">
    <citation type="journal article" date="2015" name="Nat. Genet.">
        <title>The genome and transcriptome of the zoonotic hookworm Ancylostoma ceylanicum identify infection-specific gene families.</title>
        <authorList>
            <person name="Schwarz E.M."/>
            <person name="Hu Y."/>
            <person name="Antoshechkin I."/>
            <person name="Miller M.M."/>
            <person name="Sternberg P.W."/>
            <person name="Aroian R.V."/>
        </authorList>
    </citation>
    <scope>NUCLEOTIDE SEQUENCE</scope>
    <source>
        <strain evidence="3">HY135</strain>
    </source>
</reference>
<accession>A0A016WRT4</accession>